<evidence type="ECO:0000259" key="14">
    <source>
        <dbReference type="PROSITE" id="PS51656"/>
    </source>
</evidence>
<reference evidence="15 16" key="1">
    <citation type="submission" date="2023-11" db="EMBL/GenBank/DDBJ databases">
        <authorList>
            <person name="Ouyang M.-Y."/>
        </authorList>
    </citation>
    <scope>NUCLEOTIDE SEQUENCE [LARGE SCALE GENOMIC DNA]</scope>
    <source>
        <strain evidence="15 16">OY6</strain>
    </source>
</reference>
<feature type="region of interest" description="Disordered" evidence="12">
    <location>
        <begin position="148"/>
        <end position="172"/>
    </location>
</feature>
<evidence type="ECO:0000256" key="1">
    <source>
        <dbReference type="ARBA" id="ARBA00022448"/>
    </source>
</evidence>
<evidence type="ECO:0000256" key="12">
    <source>
        <dbReference type="SAM" id="MobiDB-lite"/>
    </source>
</evidence>
<name>A0ABU4U8L2_9GAMM</name>
<keyword evidence="9" id="KW-0408">Iron</keyword>
<feature type="compositionally biased region" description="Basic and acidic residues" evidence="12">
    <location>
        <begin position="163"/>
        <end position="172"/>
    </location>
</feature>
<accession>A0ABU4U8L2</accession>
<dbReference type="RefSeq" id="WP_319960205.1">
    <property type="nucleotide sequence ID" value="NZ_JAXARY010000001.1"/>
</dbReference>
<sequence>MSEQHEASLAVQIDALLPQTQCRKCGYQGCRPYAQAIANGEADINQCPPGGDQGVRLLADFLNVPAKPLNPAFGMTQPLQVAVIDEANCIGCTKCLPPCPTDAILGASKQMHTVIATLCTGCELCIAPCPVNCISMIPANAQWTAANAEQSRQRHQAKNRRQAKAEAEKSERLNRQKQLLAKLNKGKNRCLSQDWQ</sequence>
<dbReference type="PROSITE" id="PS51656">
    <property type="entry name" value="4FE4S"/>
    <property type="match status" value="1"/>
</dbReference>
<evidence type="ECO:0000256" key="9">
    <source>
        <dbReference type="ARBA" id="ARBA00023004"/>
    </source>
</evidence>
<keyword evidence="4" id="KW-0997">Cell inner membrane</keyword>
<dbReference type="PANTHER" id="PTHR42859:SF3">
    <property type="entry name" value="ION-TRANSLOCATING OXIDOREDUCTASE COMPLEX SUBUNIT B"/>
    <property type="match status" value="1"/>
</dbReference>
<evidence type="ECO:0000313" key="15">
    <source>
        <dbReference type="EMBL" id="MDX8125765.1"/>
    </source>
</evidence>
<dbReference type="Proteomes" id="UP001284537">
    <property type="component" value="Unassembled WGS sequence"/>
</dbReference>
<dbReference type="NCBIfam" id="TIGR01944">
    <property type="entry name" value="rnfB"/>
    <property type="match status" value="1"/>
</dbReference>
<comment type="caution">
    <text evidence="15">The sequence shown here is derived from an EMBL/GenBank/DDBJ whole genome shotgun (WGS) entry which is preliminary data.</text>
</comment>
<gene>
    <name evidence="15" type="ORF">QLH52_00580</name>
</gene>
<dbReference type="EMBL" id="JAXARY010000001">
    <property type="protein sequence ID" value="MDX8125765.1"/>
    <property type="molecule type" value="Genomic_DNA"/>
</dbReference>
<evidence type="ECO:0000256" key="6">
    <source>
        <dbReference type="ARBA" id="ARBA00022737"/>
    </source>
</evidence>
<evidence type="ECO:0000313" key="16">
    <source>
        <dbReference type="Proteomes" id="UP001284537"/>
    </source>
</evidence>
<dbReference type="PROSITE" id="PS51379">
    <property type="entry name" value="4FE4S_FER_2"/>
    <property type="match status" value="2"/>
</dbReference>
<keyword evidence="10" id="KW-0411">Iron-sulfur</keyword>
<keyword evidence="1" id="KW-0813">Transport</keyword>
<feature type="domain" description="4Fe-4S" evidence="14">
    <location>
        <begin position="5"/>
        <end position="64"/>
    </location>
</feature>
<keyword evidence="2" id="KW-1003">Cell membrane</keyword>
<keyword evidence="7" id="KW-1278">Translocase</keyword>
<dbReference type="Pfam" id="PF04060">
    <property type="entry name" value="FeS"/>
    <property type="match status" value="1"/>
</dbReference>
<dbReference type="SUPFAM" id="SSF54862">
    <property type="entry name" value="4Fe-4S ferredoxins"/>
    <property type="match status" value="1"/>
</dbReference>
<dbReference type="InterPro" id="IPR007202">
    <property type="entry name" value="4Fe-4S_dom"/>
</dbReference>
<evidence type="ECO:0000256" key="11">
    <source>
        <dbReference type="ARBA" id="ARBA00023136"/>
    </source>
</evidence>
<evidence type="ECO:0000256" key="2">
    <source>
        <dbReference type="ARBA" id="ARBA00022475"/>
    </source>
</evidence>
<organism evidence="15 16">
    <name type="scientific">Methylomonas defluvii</name>
    <dbReference type="NCBI Taxonomy" id="3045149"/>
    <lineage>
        <taxon>Bacteria</taxon>
        <taxon>Pseudomonadati</taxon>
        <taxon>Pseudomonadota</taxon>
        <taxon>Gammaproteobacteria</taxon>
        <taxon>Methylococcales</taxon>
        <taxon>Methylococcaceae</taxon>
        <taxon>Methylomonas</taxon>
    </lineage>
</organism>
<feature type="domain" description="4Fe-4S ferredoxin-type" evidence="13">
    <location>
        <begin position="110"/>
        <end position="139"/>
    </location>
</feature>
<keyword evidence="8" id="KW-0249">Electron transport</keyword>
<dbReference type="Gene3D" id="1.10.15.40">
    <property type="entry name" value="Electron transport complex subunit B, putative Fe-S cluster"/>
    <property type="match status" value="1"/>
</dbReference>
<dbReference type="InterPro" id="IPR017896">
    <property type="entry name" value="4Fe4S_Fe-S-bd"/>
</dbReference>
<keyword evidence="16" id="KW-1185">Reference proteome</keyword>
<protein>
    <submittedName>
        <fullName evidence="15">RnfABCDGE type electron transport complex subunit B</fullName>
    </submittedName>
</protein>
<proteinExistence type="predicted"/>
<feature type="domain" description="4Fe-4S ferredoxin-type" evidence="13">
    <location>
        <begin position="80"/>
        <end position="109"/>
    </location>
</feature>
<dbReference type="Gene3D" id="3.30.70.20">
    <property type="match status" value="1"/>
</dbReference>
<keyword evidence="11" id="KW-0472">Membrane</keyword>
<evidence type="ECO:0000256" key="8">
    <source>
        <dbReference type="ARBA" id="ARBA00022982"/>
    </source>
</evidence>
<feature type="compositionally biased region" description="Basic residues" evidence="12">
    <location>
        <begin position="153"/>
        <end position="162"/>
    </location>
</feature>
<dbReference type="InterPro" id="IPR050294">
    <property type="entry name" value="RnfB_subfamily"/>
</dbReference>
<evidence type="ECO:0000256" key="3">
    <source>
        <dbReference type="ARBA" id="ARBA00022485"/>
    </source>
</evidence>
<dbReference type="PANTHER" id="PTHR42859">
    <property type="entry name" value="OXIDOREDUCTASE"/>
    <property type="match status" value="1"/>
</dbReference>
<evidence type="ECO:0000256" key="4">
    <source>
        <dbReference type="ARBA" id="ARBA00022519"/>
    </source>
</evidence>
<evidence type="ECO:0000256" key="5">
    <source>
        <dbReference type="ARBA" id="ARBA00022723"/>
    </source>
</evidence>
<dbReference type="InterPro" id="IPR010207">
    <property type="entry name" value="Elect_transpt_cplx_RnfB/RsxB"/>
</dbReference>
<evidence type="ECO:0000256" key="10">
    <source>
        <dbReference type="ARBA" id="ARBA00023014"/>
    </source>
</evidence>
<keyword evidence="6" id="KW-0677">Repeat</keyword>
<dbReference type="PROSITE" id="PS00198">
    <property type="entry name" value="4FE4S_FER_1"/>
    <property type="match status" value="2"/>
</dbReference>
<dbReference type="InterPro" id="IPR017900">
    <property type="entry name" value="4Fe4S_Fe_S_CS"/>
</dbReference>
<evidence type="ECO:0000256" key="7">
    <source>
        <dbReference type="ARBA" id="ARBA00022967"/>
    </source>
</evidence>
<keyword evidence="3" id="KW-0004">4Fe-4S</keyword>
<evidence type="ECO:0000259" key="13">
    <source>
        <dbReference type="PROSITE" id="PS51379"/>
    </source>
</evidence>
<dbReference type="Pfam" id="PF14697">
    <property type="entry name" value="Fer4_21"/>
    <property type="match status" value="1"/>
</dbReference>
<keyword evidence="5" id="KW-0479">Metal-binding</keyword>